<protein>
    <submittedName>
        <fullName evidence="1">Retrovirus-related Pol polyprotein from transposon 17.6</fullName>
    </submittedName>
</protein>
<accession>A0A834WJE7</accession>
<dbReference type="Proteomes" id="UP000634136">
    <property type="component" value="Unassembled WGS sequence"/>
</dbReference>
<reference evidence="1" key="1">
    <citation type="submission" date="2020-09" db="EMBL/GenBank/DDBJ databases">
        <title>Genome-Enabled Discovery of Anthraquinone Biosynthesis in Senna tora.</title>
        <authorList>
            <person name="Kang S.-H."/>
            <person name="Pandey R.P."/>
            <person name="Lee C.-M."/>
            <person name="Sim J.-S."/>
            <person name="Jeong J.-T."/>
            <person name="Choi B.-S."/>
            <person name="Jung M."/>
            <person name="Ginzburg D."/>
            <person name="Zhao K."/>
            <person name="Won S.Y."/>
            <person name="Oh T.-J."/>
            <person name="Yu Y."/>
            <person name="Kim N.-H."/>
            <person name="Lee O.R."/>
            <person name="Lee T.-H."/>
            <person name="Bashyal P."/>
            <person name="Kim T.-S."/>
            <person name="Lee W.-H."/>
            <person name="Kawkins C."/>
            <person name="Kim C.-K."/>
            <person name="Kim J.S."/>
            <person name="Ahn B.O."/>
            <person name="Rhee S.Y."/>
            <person name="Sohng J.K."/>
        </authorList>
    </citation>
    <scope>NUCLEOTIDE SEQUENCE</scope>
    <source>
        <tissue evidence="1">Leaf</tissue>
    </source>
</reference>
<gene>
    <name evidence="1" type="ORF">G2W53_027086</name>
</gene>
<proteinExistence type="predicted"/>
<dbReference type="AlphaFoldDB" id="A0A834WJE7"/>
<organism evidence="1 2">
    <name type="scientific">Senna tora</name>
    <dbReference type="NCBI Taxonomy" id="362788"/>
    <lineage>
        <taxon>Eukaryota</taxon>
        <taxon>Viridiplantae</taxon>
        <taxon>Streptophyta</taxon>
        <taxon>Embryophyta</taxon>
        <taxon>Tracheophyta</taxon>
        <taxon>Spermatophyta</taxon>
        <taxon>Magnoliopsida</taxon>
        <taxon>eudicotyledons</taxon>
        <taxon>Gunneridae</taxon>
        <taxon>Pentapetalae</taxon>
        <taxon>rosids</taxon>
        <taxon>fabids</taxon>
        <taxon>Fabales</taxon>
        <taxon>Fabaceae</taxon>
        <taxon>Caesalpinioideae</taxon>
        <taxon>Cassia clade</taxon>
        <taxon>Senna</taxon>
    </lineage>
</organism>
<dbReference type="EMBL" id="JAAIUW010000008">
    <property type="protein sequence ID" value="KAF7821631.1"/>
    <property type="molecule type" value="Genomic_DNA"/>
</dbReference>
<keyword evidence="2" id="KW-1185">Reference proteome</keyword>
<evidence type="ECO:0000313" key="1">
    <source>
        <dbReference type="EMBL" id="KAF7821631.1"/>
    </source>
</evidence>
<comment type="caution">
    <text evidence="1">The sequence shown here is derived from an EMBL/GenBank/DDBJ whole genome shotgun (WGS) entry which is preliminary data.</text>
</comment>
<dbReference type="OrthoDB" id="1721106at2759"/>
<dbReference type="GO" id="GO:0003676">
    <property type="term" value="F:nucleic acid binding"/>
    <property type="evidence" value="ECO:0007669"/>
    <property type="project" value="InterPro"/>
</dbReference>
<evidence type="ECO:0000313" key="2">
    <source>
        <dbReference type="Proteomes" id="UP000634136"/>
    </source>
</evidence>
<dbReference type="InterPro" id="IPR036397">
    <property type="entry name" value="RNaseH_sf"/>
</dbReference>
<dbReference type="Gene3D" id="3.30.420.10">
    <property type="entry name" value="Ribonuclease H-like superfamily/Ribonuclease H"/>
    <property type="match status" value="1"/>
</dbReference>
<name>A0A834WJE7_9FABA</name>
<sequence length="245" mass="27484">MVSLGEWTGPVDFFVVTMDNYPIVLGMEFLDKVKAVLVQFANTMCILEEGNMCMVPLELEAKIKAKSISAMQLAKIMKKAQPTYVAAIKEEEDPLSADLAAITSPSFPLVDQIKEGLKHDPQAKSLMELPSQGKTRRFWLEDGVLVTKGSRMYIPKWQGLRREIIKECHDSRWAGHPEVSQTERVNELLELYLRHYVSANQKGWAKLLDIAQFSYNLEKSKSTGASPFEIATGQQPMTPHTLAVG</sequence>